<name>A0ABS9B9C0_9GAMM</name>
<proteinExistence type="predicted"/>
<evidence type="ECO:0000313" key="3">
    <source>
        <dbReference type="Proteomes" id="UP001320154"/>
    </source>
</evidence>
<feature type="compositionally biased region" description="Basic and acidic residues" evidence="1">
    <location>
        <begin position="12"/>
        <end position="28"/>
    </location>
</feature>
<evidence type="ECO:0000313" key="2">
    <source>
        <dbReference type="EMBL" id="MCE8048314.1"/>
    </source>
</evidence>
<comment type="caution">
    <text evidence="2">The sequence shown here is derived from an EMBL/GenBank/DDBJ whole genome shotgun (WGS) entry which is preliminary data.</text>
</comment>
<evidence type="ECO:0008006" key="4">
    <source>
        <dbReference type="Google" id="ProtNLM"/>
    </source>
</evidence>
<organism evidence="2 3">
    <name type="scientific">Billgrantia desiderata</name>
    <dbReference type="NCBI Taxonomy" id="52021"/>
    <lineage>
        <taxon>Bacteria</taxon>
        <taxon>Pseudomonadati</taxon>
        <taxon>Pseudomonadota</taxon>
        <taxon>Gammaproteobacteria</taxon>
        <taxon>Oceanospirillales</taxon>
        <taxon>Halomonadaceae</taxon>
        <taxon>Billgrantia</taxon>
    </lineage>
</organism>
<dbReference type="EMBL" id="JABFTQ010000011">
    <property type="protein sequence ID" value="MCE8048314.1"/>
    <property type="molecule type" value="Genomic_DNA"/>
</dbReference>
<accession>A0ABS9B9C0</accession>
<evidence type="ECO:0000256" key="1">
    <source>
        <dbReference type="SAM" id="MobiDB-lite"/>
    </source>
</evidence>
<dbReference type="RefSeq" id="WP_234251227.1">
    <property type="nucleotide sequence ID" value="NZ_JABFTQ010000011.1"/>
</dbReference>
<reference evidence="2 3" key="1">
    <citation type="journal article" date="2021" name="Front. Microbiol.">
        <title>Aerobic Denitrification and Heterotrophic Sulfur Oxidation in the Genus Halomonas Revealed by Six Novel Species Characterizations and Genome-Based Analysis.</title>
        <authorList>
            <person name="Wang L."/>
            <person name="Shao Z."/>
        </authorList>
    </citation>
    <scope>NUCLEOTIDE SEQUENCE [LARGE SCALE GENOMIC DNA]</scope>
    <source>
        <strain evidence="2 3">MCCC 1A05748</strain>
    </source>
</reference>
<dbReference type="Proteomes" id="UP001320154">
    <property type="component" value="Unassembled WGS sequence"/>
</dbReference>
<sequence length="55" mass="6182">MTQVRKSPIENLRNDKPRRLAGLEDGRKGAHPAASKMAIFGFLVTFIAASRQWRS</sequence>
<keyword evidence="3" id="KW-1185">Reference proteome</keyword>
<feature type="region of interest" description="Disordered" evidence="1">
    <location>
        <begin position="1"/>
        <end position="29"/>
    </location>
</feature>
<gene>
    <name evidence="2" type="ORF">HOP60_16410</name>
</gene>
<protein>
    <recommendedName>
        <fullName evidence="4">Stress-associated endoplasmic reticulum protein</fullName>
    </recommendedName>
</protein>